<accession>W4HFV5</accession>
<protein>
    <submittedName>
        <fullName evidence="5">3-hydroxybutyryl-CoA dehydrogenase</fullName>
        <ecNumber evidence="5">1.1.1.157</ecNumber>
    </submittedName>
</protein>
<dbReference type="Gene3D" id="1.10.1040.10">
    <property type="entry name" value="N-(1-d-carboxylethyl)-l-norvaline Dehydrogenase, domain 2"/>
    <property type="match status" value="1"/>
</dbReference>
<sequence>MTGVVIVGAGVMGRAIAKTFGASGIQTVLVSRSPDRIDEIPGVRVSGDFPADAPDMVIEAVPETLELKREVFLNAEASWPGAAPVLASNTSGLDLTEIAAPLSRPDRFLGLHYFHPADRLPLAELIRIPETSPETLEEARELLARSGRDCVVMASPLPGGLVNRLQHAILHEAYDLMSRGLATPEDIDKAARWLLGPRMCVAGLLRQKDLGGLRGHILAQRTIVPDLCHDARPNADVQAMLERDELGVASGQGFYTWHEDDARSAPAEAADRLQALLSFMESQ</sequence>
<dbReference type="PIRSF" id="PIRSF000105">
    <property type="entry name" value="HCDH"/>
    <property type="match status" value="1"/>
</dbReference>
<dbReference type="InterPro" id="IPR008927">
    <property type="entry name" value="6-PGluconate_DH-like_C_sf"/>
</dbReference>
<evidence type="ECO:0000313" key="6">
    <source>
        <dbReference type="Proteomes" id="UP000019063"/>
    </source>
</evidence>
<dbReference type="GO" id="GO:0008691">
    <property type="term" value="F:3-hydroxybutyryl-CoA dehydrogenase activity"/>
    <property type="evidence" value="ECO:0007669"/>
    <property type="project" value="UniProtKB-EC"/>
</dbReference>
<dbReference type="InterPro" id="IPR013328">
    <property type="entry name" value="6PGD_dom2"/>
</dbReference>
<dbReference type="STRING" id="1379903.ATO8_16755"/>
<evidence type="ECO:0000259" key="3">
    <source>
        <dbReference type="Pfam" id="PF00725"/>
    </source>
</evidence>
<dbReference type="Pfam" id="PF00725">
    <property type="entry name" value="3HCDH"/>
    <property type="match status" value="1"/>
</dbReference>
<proteinExistence type="predicted"/>
<reference evidence="5 6" key="1">
    <citation type="journal article" date="2014" name="Antonie Van Leeuwenhoek">
        <title>Roseivivax atlanticus sp. nov., isolated from surface seawater of the Atlantic Ocean.</title>
        <authorList>
            <person name="Li G."/>
            <person name="Lai Q."/>
            <person name="Liu X."/>
            <person name="Sun F."/>
            <person name="Shao Z."/>
        </authorList>
    </citation>
    <scope>NUCLEOTIDE SEQUENCE [LARGE SCALE GENOMIC DNA]</scope>
    <source>
        <strain evidence="5 6">22II-s10s</strain>
    </source>
</reference>
<dbReference type="PANTHER" id="PTHR48075:SF5">
    <property type="entry name" value="3-HYDROXYBUTYRYL-COA DEHYDROGENASE"/>
    <property type="match status" value="1"/>
</dbReference>
<gene>
    <name evidence="5" type="ORF">ATO8_16755</name>
</gene>
<keyword evidence="1 5" id="KW-0560">Oxidoreductase</keyword>
<dbReference type="GO" id="GO:0070403">
    <property type="term" value="F:NAD+ binding"/>
    <property type="evidence" value="ECO:0007669"/>
    <property type="project" value="InterPro"/>
</dbReference>
<keyword evidence="6" id="KW-1185">Reference proteome</keyword>
<dbReference type="GO" id="GO:0006631">
    <property type="term" value="P:fatty acid metabolic process"/>
    <property type="evidence" value="ECO:0007669"/>
    <property type="project" value="InterPro"/>
</dbReference>
<dbReference type="InterPro" id="IPR006176">
    <property type="entry name" value="3-OHacyl-CoA_DH_NAD-bd"/>
</dbReference>
<dbReference type="InterPro" id="IPR036291">
    <property type="entry name" value="NAD(P)-bd_dom_sf"/>
</dbReference>
<feature type="domain" description="3-hydroxyacyl-CoA dehydrogenase NAD binding" evidence="4">
    <location>
        <begin position="4"/>
        <end position="39"/>
    </location>
</feature>
<dbReference type="AlphaFoldDB" id="W4HFV5"/>
<dbReference type="EMBL" id="AQQW01000011">
    <property type="protein sequence ID" value="ETW11584.1"/>
    <property type="molecule type" value="Genomic_DNA"/>
</dbReference>
<dbReference type="PANTHER" id="PTHR48075">
    <property type="entry name" value="3-HYDROXYACYL-COA DEHYDROGENASE FAMILY PROTEIN"/>
    <property type="match status" value="1"/>
</dbReference>
<dbReference type="Gene3D" id="3.40.50.720">
    <property type="entry name" value="NAD(P)-binding Rossmann-like Domain"/>
    <property type="match status" value="2"/>
</dbReference>
<dbReference type="Pfam" id="PF02737">
    <property type="entry name" value="3HCDH_N"/>
    <property type="match status" value="2"/>
</dbReference>
<organism evidence="5 6">
    <name type="scientific">Roseivivax marinus</name>
    <dbReference type="NCBI Taxonomy" id="1379903"/>
    <lineage>
        <taxon>Bacteria</taxon>
        <taxon>Pseudomonadati</taxon>
        <taxon>Pseudomonadota</taxon>
        <taxon>Alphaproteobacteria</taxon>
        <taxon>Rhodobacterales</taxon>
        <taxon>Roseobacteraceae</taxon>
        <taxon>Roseivivax</taxon>
    </lineage>
</organism>
<name>W4HFV5_9RHOB</name>
<dbReference type="SUPFAM" id="SSF51735">
    <property type="entry name" value="NAD(P)-binding Rossmann-fold domains"/>
    <property type="match status" value="1"/>
</dbReference>
<dbReference type="InterPro" id="IPR022694">
    <property type="entry name" value="3-OHacyl-CoA_DH"/>
</dbReference>
<dbReference type="RefSeq" id="WP_043846150.1">
    <property type="nucleotide sequence ID" value="NZ_AQQW01000011.1"/>
</dbReference>
<feature type="domain" description="3-hydroxyacyl-CoA dehydrogenase C-terminal" evidence="3">
    <location>
        <begin position="161"/>
        <end position="257"/>
    </location>
</feature>
<dbReference type="SUPFAM" id="SSF48179">
    <property type="entry name" value="6-phosphogluconate dehydrogenase C-terminal domain-like"/>
    <property type="match status" value="1"/>
</dbReference>
<dbReference type="Proteomes" id="UP000019063">
    <property type="component" value="Unassembled WGS sequence"/>
</dbReference>
<evidence type="ECO:0000259" key="4">
    <source>
        <dbReference type="Pfam" id="PF02737"/>
    </source>
</evidence>
<evidence type="ECO:0000313" key="5">
    <source>
        <dbReference type="EMBL" id="ETW11584.1"/>
    </source>
</evidence>
<comment type="caution">
    <text evidence="5">The sequence shown here is derived from an EMBL/GenBank/DDBJ whole genome shotgun (WGS) entry which is preliminary data.</text>
</comment>
<evidence type="ECO:0000256" key="1">
    <source>
        <dbReference type="ARBA" id="ARBA00023002"/>
    </source>
</evidence>
<dbReference type="eggNOG" id="COG1250">
    <property type="taxonomic scope" value="Bacteria"/>
</dbReference>
<feature type="site" description="Important for catalytic activity" evidence="2">
    <location>
        <position position="112"/>
    </location>
</feature>
<feature type="domain" description="3-hydroxyacyl-CoA dehydrogenase NAD binding" evidence="4">
    <location>
        <begin position="54"/>
        <end position="153"/>
    </location>
</feature>
<dbReference type="InterPro" id="IPR006108">
    <property type="entry name" value="3HC_DH_C"/>
</dbReference>
<evidence type="ECO:0000256" key="2">
    <source>
        <dbReference type="PIRSR" id="PIRSR000105-1"/>
    </source>
</evidence>
<dbReference type="EC" id="1.1.1.157" evidence="5"/>